<dbReference type="InterPro" id="IPR038570">
    <property type="entry name" value="HicA_sf"/>
</dbReference>
<proteinExistence type="predicted"/>
<sequence>MKIPRDLNGSDLMKRLERVGYLVHHQTGSHIIIRTTQNGENNPHSLKNCLRLYEKTRRRIYRPAGVAHSEW</sequence>
<dbReference type="EMBL" id="BAABHB010000011">
    <property type="protein sequence ID" value="GAA4413914.1"/>
    <property type="molecule type" value="Genomic_DNA"/>
</dbReference>
<accession>A0ABP8KRY4</accession>
<comment type="caution">
    <text evidence="1">The sequence shown here is derived from an EMBL/GenBank/DDBJ whole genome shotgun (WGS) entry which is preliminary data.</text>
</comment>
<keyword evidence="2" id="KW-1185">Reference proteome</keyword>
<evidence type="ECO:0000313" key="1">
    <source>
        <dbReference type="EMBL" id="GAA4413914.1"/>
    </source>
</evidence>
<dbReference type="Gene3D" id="3.30.920.30">
    <property type="entry name" value="Hypothetical protein"/>
    <property type="match status" value="1"/>
</dbReference>
<name>A0ABP8KRY4_9BACT</name>
<gene>
    <name evidence="1" type="ORF">GCM10023187_42730</name>
</gene>
<dbReference type="RefSeq" id="WP_345270023.1">
    <property type="nucleotide sequence ID" value="NZ_BAABHB010000011.1"/>
</dbReference>
<protein>
    <recommendedName>
        <fullName evidence="3">HicA toxin of toxin-antitoxin</fullName>
    </recommendedName>
</protein>
<evidence type="ECO:0000313" key="2">
    <source>
        <dbReference type="Proteomes" id="UP001500936"/>
    </source>
</evidence>
<evidence type="ECO:0008006" key="3">
    <source>
        <dbReference type="Google" id="ProtNLM"/>
    </source>
</evidence>
<organism evidence="1 2">
    <name type="scientific">Nibrella viscosa</name>
    <dbReference type="NCBI Taxonomy" id="1084524"/>
    <lineage>
        <taxon>Bacteria</taxon>
        <taxon>Pseudomonadati</taxon>
        <taxon>Bacteroidota</taxon>
        <taxon>Cytophagia</taxon>
        <taxon>Cytophagales</taxon>
        <taxon>Spirosomataceae</taxon>
        <taxon>Nibrella</taxon>
    </lineage>
</organism>
<dbReference type="SUPFAM" id="SSF54786">
    <property type="entry name" value="YcfA/nrd intein domain"/>
    <property type="match status" value="1"/>
</dbReference>
<dbReference type="Proteomes" id="UP001500936">
    <property type="component" value="Unassembled WGS sequence"/>
</dbReference>
<reference evidence="2" key="1">
    <citation type="journal article" date="2019" name="Int. J. Syst. Evol. Microbiol.">
        <title>The Global Catalogue of Microorganisms (GCM) 10K type strain sequencing project: providing services to taxonomists for standard genome sequencing and annotation.</title>
        <authorList>
            <consortium name="The Broad Institute Genomics Platform"/>
            <consortium name="The Broad Institute Genome Sequencing Center for Infectious Disease"/>
            <person name="Wu L."/>
            <person name="Ma J."/>
        </authorList>
    </citation>
    <scope>NUCLEOTIDE SEQUENCE [LARGE SCALE GENOMIC DNA]</scope>
    <source>
        <strain evidence="2">JCM 17925</strain>
    </source>
</reference>